<reference evidence="8 9" key="1">
    <citation type="journal article" date="2019" name="Sci. Rep.">
        <title>Orb-weaving spider Araneus ventricosus genome elucidates the spidroin gene catalogue.</title>
        <authorList>
            <person name="Kono N."/>
            <person name="Nakamura H."/>
            <person name="Ohtoshi R."/>
            <person name="Moran D.A.P."/>
            <person name="Shinohara A."/>
            <person name="Yoshida Y."/>
            <person name="Fujiwara M."/>
            <person name="Mori M."/>
            <person name="Tomita M."/>
            <person name="Arakawa K."/>
        </authorList>
    </citation>
    <scope>NUCLEOTIDE SEQUENCE [LARGE SCALE GENOMIC DNA]</scope>
</reference>
<dbReference type="GO" id="GO:0015031">
    <property type="term" value="P:protein transport"/>
    <property type="evidence" value="ECO:0007669"/>
    <property type="project" value="InterPro"/>
</dbReference>
<feature type="binding site" evidence="5">
    <location>
        <position position="73"/>
    </location>
    <ligand>
        <name>GTP</name>
        <dbReference type="ChEBI" id="CHEBI:37565"/>
    </ligand>
</feature>
<dbReference type="Proteomes" id="UP000499080">
    <property type="component" value="Unassembled WGS sequence"/>
</dbReference>
<dbReference type="GO" id="GO:0046872">
    <property type="term" value="F:metal ion binding"/>
    <property type="evidence" value="ECO:0007669"/>
    <property type="project" value="UniProtKB-KW"/>
</dbReference>
<dbReference type="GO" id="GO:0008089">
    <property type="term" value="P:anterograde axonal transport"/>
    <property type="evidence" value="ECO:0007669"/>
    <property type="project" value="TreeGrafter"/>
</dbReference>
<comment type="subcellular location">
    <subcellularLocation>
        <location evidence="1">Lysosome membrane</location>
    </subcellularLocation>
</comment>
<evidence type="ECO:0000256" key="6">
    <source>
        <dbReference type="PIRSR" id="PIRSR606689-2"/>
    </source>
</evidence>
<dbReference type="PRINTS" id="PR00328">
    <property type="entry name" value="SAR1GTPBP"/>
</dbReference>
<dbReference type="CDD" id="cd04159">
    <property type="entry name" value="Arl10_like"/>
    <property type="match status" value="1"/>
</dbReference>
<comment type="caution">
    <text evidence="8">The sequence shown here is derived from an EMBL/GenBank/DDBJ whole genome shotgun (WGS) entry which is preliminary data.</text>
</comment>
<dbReference type="GO" id="GO:0016192">
    <property type="term" value="P:vesicle-mediated transport"/>
    <property type="evidence" value="ECO:0007669"/>
    <property type="project" value="UniProtKB-ARBA"/>
</dbReference>
<evidence type="ECO:0000256" key="3">
    <source>
        <dbReference type="ARBA" id="ARBA00022741"/>
    </source>
</evidence>
<organism evidence="8 9">
    <name type="scientific">Araneus ventricosus</name>
    <name type="common">Orbweaver spider</name>
    <name type="synonym">Epeira ventricosa</name>
    <dbReference type="NCBI Taxonomy" id="182803"/>
    <lineage>
        <taxon>Eukaryota</taxon>
        <taxon>Metazoa</taxon>
        <taxon>Ecdysozoa</taxon>
        <taxon>Arthropoda</taxon>
        <taxon>Chelicerata</taxon>
        <taxon>Arachnida</taxon>
        <taxon>Araneae</taxon>
        <taxon>Araneomorphae</taxon>
        <taxon>Entelegynae</taxon>
        <taxon>Araneoidea</taxon>
        <taxon>Araneidae</taxon>
        <taxon>Araneus</taxon>
    </lineage>
</organism>
<dbReference type="EMBL" id="BGPR01000726">
    <property type="protein sequence ID" value="GBM33178.1"/>
    <property type="molecule type" value="Genomic_DNA"/>
</dbReference>
<feature type="binding site" evidence="6">
    <location>
        <position position="51"/>
    </location>
    <ligand>
        <name>Mg(2+)</name>
        <dbReference type="ChEBI" id="CHEBI:18420"/>
    </ligand>
</feature>
<dbReference type="OrthoDB" id="2011769at2759"/>
<evidence type="ECO:0000256" key="7">
    <source>
        <dbReference type="RuleBase" id="RU003925"/>
    </source>
</evidence>
<dbReference type="NCBIfam" id="TIGR00231">
    <property type="entry name" value="small_GTP"/>
    <property type="match status" value="1"/>
</dbReference>
<dbReference type="GO" id="GO:1904115">
    <property type="term" value="C:axon cytoplasm"/>
    <property type="evidence" value="ECO:0007669"/>
    <property type="project" value="GOC"/>
</dbReference>
<evidence type="ECO:0000313" key="8">
    <source>
        <dbReference type="EMBL" id="GBM33178.1"/>
    </source>
</evidence>
<evidence type="ECO:0000313" key="9">
    <source>
        <dbReference type="Proteomes" id="UP000499080"/>
    </source>
</evidence>
<dbReference type="GO" id="GO:0003924">
    <property type="term" value="F:GTPase activity"/>
    <property type="evidence" value="ECO:0007669"/>
    <property type="project" value="InterPro"/>
</dbReference>
<keyword evidence="3 5" id="KW-0547">Nucleotide-binding</keyword>
<dbReference type="Gene3D" id="3.40.50.300">
    <property type="entry name" value="P-loop containing nucleotide triphosphate hydrolases"/>
    <property type="match status" value="1"/>
</dbReference>
<dbReference type="GO" id="GO:0005765">
    <property type="term" value="C:lysosomal membrane"/>
    <property type="evidence" value="ECO:0007669"/>
    <property type="project" value="UniProtKB-SubCell"/>
</dbReference>
<dbReference type="PANTHER" id="PTHR45732:SF7">
    <property type="entry name" value="ADP-RIBOSYLATION FACTOR-LIKE PROTEIN 8"/>
    <property type="match status" value="1"/>
</dbReference>
<dbReference type="SUPFAM" id="SSF52540">
    <property type="entry name" value="P-loop containing nucleoside triphosphate hydrolases"/>
    <property type="match status" value="1"/>
</dbReference>
<dbReference type="PROSITE" id="PS51417">
    <property type="entry name" value="ARF"/>
    <property type="match status" value="1"/>
</dbReference>
<protein>
    <submittedName>
        <fullName evidence="8">ADP-ribosylation factor-like protein 8B-A</fullName>
    </submittedName>
</protein>
<accession>A0A4Y2EY89</accession>
<feature type="binding site" evidence="5">
    <location>
        <begin position="27"/>
        <end position="34"/>
    </location>
    <ligand>
        <name>GTP</name>
        <dbReference type="ChEBI" id="CHEBI:37565"/>
    </ligand>
</feature>
<sequence length="181" mass="21295">MFQLLSWLLEWLRTLFWRKELEFTLIGLQAAGKTTFVNVIAKDPYIDTLPTIGFNMRRVVQGRTVIKIWDLGGEKRFRSMWERYCRGVNVILYMVDAANSEKLAESTWELQNLLQKQQLAHIPILVLGNKTDLPNALSESELTDQMMLRRIENREVCCYMISCMNRENIDVVLQWLIKHSK</sequence>
<dbReference type="SMART" id="SM00177">
    <property type="entry name" value="ARF"/>
    <property type="match status" value="1"/>
</dbReference>
<proteinExistence type="inferred from homology"/>
<keyword evidence="4 5" id="KW-0342">GTP-binding</keyword>
<evidence type="ECO:0000256" key="4">
    <source>
        <dbReference type="ARBA" id="ARBA00023134"/>
    </source>
</evidence>
<keyword evidence="6" id="KW-0460">Magnesium</keyword>
<keyword evidence="9" id="KW-1185">Reference proteome</keyword>
<dbReference type="FunFam" id="3.40.50.300:FF:001120">
    <property type="entry name" value="ADP-ribosylation factor family"/>
    <property type="match status" value="1"/>
</dbReference>
<evidence type="ECO:0000256" key="5">
    <source>
        <dbReference type="PIRSR" id="PIRSR606689-1"/>
    </source>
</evidence>
<dbReference type="Pfam" id="PF00025">
    <property type="entry name" value="Arf"/>
    <property type="match status" value="1"/>
</dbReference>
<dbReference type="InterPro" id="IPR005225">
    <property type="entry name" value="Small_GTP-bd"/>
</dbReference>
<dbReference type="SMART" id="SM00178">
    <property type="entry name" value="SAR"/>
    <property type="match status" value="1"/>
</dbReference>
<comment type="similarity">
    <text evidence="2 7">Belongs to the small GTPase superfamily. Arf family.</text>
</comment>
<feature type="binding site" evidence="6">
    <location>
        <position position="34"/>
    </location>
    <ligand>
        <name>Mg(2+)</name>
        <dbReference type="ChEBI" id="CHEBI:18420"/>
    </ligand>
</feature>
<dbReference type="InterPro" id="IPR044154">
    <property type="entry name" value="Arl8a/8b"/>
</dbReference>
<dbReference type="PANTHER" id="PTHR45732">
    <property type="entry name" value="ADP-RIBOSYLATION FACTOR-LIKE PROTEIN 8"/>
    <property type="match status" value="1"/>
</dbReference>
<dbReference type="InterPro" id="IPR006689">
    <property type="entry name" value="Small_GTPase_ARF/SAR"/>
</dbReference>
<dbReference type="SMART" id="SM00175">
    <property type="entry name" value="RAB"/>
    <property type="match status" value="1"/>
</dbReference>
<name>A0A4Y2EY89_ARAVE</name>
<evidence type="ECO:0000256" key="2">
    <source>
        <dbReference type="ARBA" id="ARBA00010290"/>
    </source>
</evidence>
<dbReference type="PROSITE" id="PS51419">
    <property type="entry name" value="RAB"/>
    <property type="match status" value="1"/>
</dbReference>
<feature type="binding site" evidence="5">
    <location>
        <begin position="129"/>
        <end position="132"/>
    </location>
    <ligand>
        <name>GTP</name>
        <dbReference type="ChEBI" id="CHEBI:37565"/>
    </ligand>
</feature>
<evidence type="ECO:0000256" key="1">
    <source>
        <dbReference type="ARBA" id="ARBA00004656"/>
    </source>
</evidence>
<dbReference type="GO" id="GO:0005525">
    <property type="term" value="F:GTP binding"/>
    <property type="evidence" value="ECO:0007669"/>
    <property type="project" value="UniProtKB-KW"/>
</dbReference>
<dbReference type="InterPro" id="IPR027417">
    <property type="entry name" value="P-loop_NTPase"/>
</dbReference>
<gene>
    <name evidence="8" type="primary">arl8ba_0</name>
    <name evidence="8" type="ORF">AVEN_83686_1</name>
</gene>
<keyword evidence="6" id="KW-0479">Metal-binding</keyword>
<dbReference type="AlphaFoldDB" id="A0A4Y2EY89"/>